<evidence type="ECO:0000256" key="1">
    <source>
        <dbReference type="SAM" id="MobiDB-lite"/>
    </source>
</evidence>
<gene>
    <name evidence="2" type="ORF">MtrunA17_Chr7g0234451</name>
</gene>
<dbReference type="AlphaFoldDB" id="A0A396H1Z1"/>
<dbReference type="EMBL" id="PSQE01000007">
    <property type="protein sequence ID" value="RHN45724.1"/>
    <property type="molecule type" value="Genomic_DNA"/>
</dbReference>
<protein>
    <submittedName>
        <fullName evidence="2">Uncharacterized protein</fullName>
    </submittedName>
</protein>
<feature type="region of interest" description="Disordered" evidence="1">
    <location>
        <begin position="22"/>
        <end position="46"/>
    </location>
</feature>
<dbReference type="Proteomes" id="UP000265566">
    <property type="component" value="Chromosome 7"/>
</dbReference>
<dbReference type="Gramene" id="rna40112">
    <property type="protein sequence ID" value="RHN45724.1"/>
    <property type="gene ID" value="gene40112"/>
</dbReference>
<reference evidence="2" key="1">
    <citation type="journal article" date="2018" name="Nat. Plants">
        <title>Whole-genome landscape of Medicago truncatula symbiotic genes.</title>
        <authorList>
            <person name="Pecrix Y."/>
            <person name="Gamas P."/>
            <person name="Carrere S."/>
        </authorList>
    </citation>
    <scope>NUCLEOTIDE SEQUENCE</scope>
    <source>
        <tissue evidence="2">Leaves</tissue>
    </source>
</reference>
<evidence type="ECO:0000313" key="2">
    <source>
        <dbReference type="EMBL" id="RHN45724.1"/>
    </source>
</evidence>
<sequence>MFSDSRQKTTPFPPLFTLLAESSTASATRKEAPAILSSAERTRGSS</sequence>
<accession>A0A396H1Z1</accession>
<organism evidence="2">
    <name type="scientific">Medicago truncatula</name>
    <name type="common">Barrel medic</name>
    <name type="synonym">Medicago tribuloides</name>
    <dbReference type="NCBI Taxonomy" id="3880"/>
    <lineage>
        <taxon>Eukaryota</taxon>
        <taxon>Viridiplantae</taxon>
        <taxon>Streptophyta</taxon>
        <taxon>Embryophyta</taxon>
        <taxon>Tracheophyta</taxon>
        <taxon>Spermatophyta</taxon>
        <taxon>Magnoliopsida</taxon>
        <taxon>eudicotyledons</taxon>
        <taxon>Gunneridae</taxon>
        <taxon>Pentapetalae</taxon>
        <taxon>rosids</taxon>
        <taxon>fabids</taxon>
        <taxon>Fabales</taxon>
        <taxon>Fabaceae</taxon>
        <taxon>Papilionoideae</taxon>
        <taxon>50 kb inversion clade</taxon>
        <taxon>NPAAA clade</taxon>
        <taxon>Hologalegina</taxon>
        <taxon>IRL clade</taxon>
        <taxon>Trifolieae</taxon>
        <taxon>Medicago</taxon>
    </lineage>
</organism>
<comment type="caution">
    <text evidence="2">The sequence shown here is derived from an EMBL/GenBank/DDBJ whole genome shotgun (WGS) entry which is preliminary data.</text>
</comment>
<proteinExistence type="predicted"/>
<name>A0A396H1Z1_MEDTR</name>